<evidence type="ECO:0000313" key="2">
    <source>
        <dbReference type="Proteomes" id="UP000198228"/>
    </source>
</evidence>
<gene>
    <name evidence="1" type="ORF">GA0074696_3037</name>
</gene>
<protein>
    <recommendedName>
        <fullName evidence="3">DUF4288 domain-containing protein</fullName>
    </recommendedName>
</protein>
<organism evidence="1 2">
    <name type="scientific">Micromonospora purpureochromogenes</name>
    <dbReference type="NCBI Taxonomy" id="47872"/>
    <lineage>
        <taxon>Bacteria</taxon>
        <taxon>Bacillati</taxon>
        <taxon>Actinomycetota</taxon>
        <taxon>Actinomycetes</taxon>
        <taxon>Micromonosporales</taxon>
        <taxon>Micromonosporaceae</taxon>
        <taxon>Micromonospora</taxon>
    </lineage>
</organism>
<dbReference type="Proteomes" id="UP000198228">
    <property type="component" value="Chromosome I"/>
</dbReference>
<reference evidence="1 2" key="1">
    <citation type="submission" date="2016-06" db="EMBL/GenBank/DDBJ databases">
        <authorList>
            <person name="Kjaerup R.B."/>
            <person name="Dalgaard T.S."/>
            <person name="Juul-Madsen H.R."/>
        </authorList>
    </citation>
    <scope>NUCLEOTIDE SEQUENCE [LARGE SCALE GENOMIC DNA]</scope>
    <source>
        <strain evidence="1 2">DSM 43821</strain>
    </source>
</reference>
<sequence length="109" mass="12190">MDEDADGQWYAVRCVFHNDAGEPIVYEERITIWRAGSLDEAIALAEAEAVEHTDGISFTYSGLAQAFHLFDEPGHGAEVYSLMRDSHLPPDEYLTRFFDTGHERQGAVG</sequence>
<dbReference type="EMBL" id="LT607410">
    <property type="protein sequence ID" value="SCF15486.1"/>
    <property type="molecule type" value="Genomic_DNA"/>
</dbReference>
<evidence type="ECO:0000313" key="1">
    <source>
        <dbReference type="EMBL" id="SCF15486.1"/>
    </source>
</evidence>
<dbReference type="RefSeq" id="WP_088961694.1">
    <property type="nucleotide sequence ID" value="NZ_LT607410.1"/>
</dbReference>
<name>A0A1C4Y4D8_9ACTN</name>
<evidence type="ECO:0008006" key="3">
    <source>
        <dbReference type="Google" id="ProtNLM"/>
    </source>
</evidence>
<dbReference type="AlphaFoldDB" id="A0A1C4Y4D8"/>
<proteinExistence type="predicted"/>
<accession>A0A1C4Y4D8</accession>